<comment type="caution">
    <text evidence="1">The sequence shown here is derived from an EMBL/GenBank/DDBJ whole genome shotgun (WGS) entry which is preliminary data.</text>
</comment>
<dbReference type="EMBL" id="SPKJ01000013">
    <property type="protein sequence ID" value="MYZ47343.1"/>
    <property type="molecule type" value="Genomic_DNA"/>
</dbReference>
<organism evidence="1 2">
    <name type="scientific">Propylenella binzhouense</name>
    <dbReference type="NCBI Taxonomy" id="2555902"/>
    <lineage>
        <taxon>Bacteria</taxon>
        <taxon>Pseudomonadati</taxon>
        <taxon>Pseudomonadota</taxon>
        <taxon>Alphaproteobacteria</taxon>
        <taxon>Hyphomicrobiales</taxon>
        <taxon>Propylenellaceae</taxon>
        <taxon>Propylenella</taxon>
    </lineage>
</organism>
<gene>
    <name evidence="1" type="ORF">E4O86_06420</name>
</gene>
<protein>
    <submittedName>
        <fullName evidence="1">Uncharacterized protein</fullName>
    </submittedName>
</protein>
<evidence type="ECO:0000313" key="2">
    <source>
        <dbReference type="Proteomes" id="UP000773614"/>
    </source>
</evidence>
<sequence length="64" mass="6791">MHTPLEVAVTISLLVADARMAGAALDIAARSEEIYGHFEATGYTLEEIRSTLCEEAKAAGVLVN</sequence>
<evidence type="ECO:0000313" key="1">
    <source>
        <dbReference type="EMBL" id="MYZ47343.1"/>
    </source>
</evidence>
<keyword evidence="2" id="KW-1185">Reference proteome</keyword>
<accession>A0A964WSU7</accession>
<dbReference type="Proteomes" id="UP000773614">
    <property type="component" value="Unassembled WGS sequence"/>
</dbReference>
<proteinExistence type="predicted"/>
<dbReference type="AlphaFoldDB" id="A0A964WSU7"/>
<dbReference type="RefSeq" id="WP_161139692.1">
    <property type="nucleotide sequence ID" value="NZ_SPKJ01000013.1"/>
</dbReference>
<name>A0A964WSU7_9HYPH</name>
<reference evidence="1" key="1">
    <citation type="submission" date="2019-03" db="EMBL/GenBank/DDBJ databases">
        <title>Afifella sp. nov., isolated from activated sludge.</title>
        <authorList>
            <person name="Li Q."/>
            <person name="Liu Y."/>
        </authorList>
    </citation>
    <scope>NUCLEOTIDE SEQUENCE</scope>
    <source>
        <strain evidence="1">L72</strain>
    </source>
</reference>